<name>A0A0K6GIW6_9AGAM</name>
<organism evidence="1 2">
    <name type="scientific">Rhizoctonia solani</name>
    <dbReference type="NCBI Taxonomy" id="456999"/>
    <lineage>
        <taxon>Eukaryota</taxon>
        <taxon>Fungi</taxon>
        <taxon>Dikarya</taxon>
        <taxon>Basidiomycota</taxon>
        <taxon>Agaricomycotina</taxon>
        <taxon>Agaricomycetes</taxon>
        <taxon>Cantharellales</taxon>
        <taxon>Ceratobasidiaceae</taxon>
        <taxon>Rhizoctonia</taxon>
    </lineage>
</organism>
<reference evidence="1 2" key="1">
    <citation type="submission" date="2015-07" db="EMBL/GenBank/DDBJ databases">
        <authorList>
            <person name="Noorani M."/>
        </authorList>
    </citation>
    <scope>NUCLEOTIDE SEQUENCE [LARGE SCALE GENOMIC DNA]</scope>
    <source>
        <strain evidence="1">BBA 69670</strain>
    </source>
</reference>
<accession>A0A0K6GIW6</accession>
<dbReference type="Proteomes" id="UP000044841">
    <property type="component" value="Unassembled WGS sequence"/>
</dbReference>
<protein>
    <recommendedName>
        <fullName evidence="3">Replication-associated protein</fullName>
    </recommendedName>
</protein>
<evidence type="ECO:0008006" key="3">
    <source>
        <dbReference type="Google" id="ProtNLM"/>
    </source>
</evidence>
<proteinExistence type="predicted"/>
<dbReference type="EMBL" id="CYGV01002055">
    <property type="protein sequence ID" value="CUA78538.1"/>
    <property type="molecule type" value="Genomic_DNA"/>
</dbReference>
<gene>
    <name evidence="1" type="ORF">RSOLAG22IIIB_07146</name>
</gene>
<keyword evidence="2" id="KW-1185">Reference proteome</keyword>
<dbReference type="AlphaFoldDB" id="A0A0K6GIW6"/>
<evidence type="ECO:0000313" key="1">
    <source>
        <dbReference type="EMBL" id="CUA78538.1"/>
    </source>
</evidence>
<evidence type="ECO:0000313" key="2">
    <source>
        <dbReference type="Proteomes" id="UP000044841"/>
    </source>
</evidence>
<sequence>MLQWSQATAATVLEAQPSWAVPDATPFQSQLAPSVEPSLGQLSPGSLKRRLDLASDAEESQWSLLRPAQRRWLVSVSSLDVSLVPSMAPLVREEPSVPAVTEAGEDIGEVPSDARRFRRKAKCFLLTYAMYVRSEDTVNMSRHDVIKGLVTESHDLKEGQWRPDWHCHVLVWARGIVTTEAKNLWKFNGVHPHEWVLSIRLDKGGFPPLAAYKYMQKEADAWESCYGSLTEEFLVSQDPSAKSGRAARNEDFLYAMEAKDKEGFFKRLKERQPWDLAMGFNSLKAFAKHHYQDASALPSGVCAPKKLSKDTVGLPIEAEEWVRLNLLECDPESDRGKILVLWGKSNTGKLAYARSLGFHISCCGSLNLDQLSNDPRVQYAVLDNMEWEKVSLKMWVQEDFKFWTSYRSQKHFKWGRSAIICSNAKPLVFKDVDYSTVDGRDWIDTNVTYVYIGDKLY</sequence>